<reference evidence="4" key="1">
    <citation type="journal article" date="2019" name="Int. J. Syst. Evol. Microbiol.">
        <title>The Global Catalogue of Microorganisms (GCM) 10K type strain sequencing project: providing services to taxonomists for standard genome sequencing and annotation.</title>
        <authorList>
            <consortium name="The Broad Institute Genomics Platform"/>
            <consortium name="The Broad Institute Genome Sequencing Center for Infectious Disease"/>
            <person name="Wu L."/>
            <person name="Ma J."/>
        </authorList>
    </citation>
    <scope>NUCLEOTIDE SEQUENCE [LARGE SCALE GENOMIC DNA]</scope>
    <source>
        <strain evidence="4">JCM 18715</strain>
    </source>
</reference>
<keyword evidence="1" id="KW-0238">DNA-binding</keyword>
<feature type="domain" description="SpoVT-AbrB" evidence="2">
    <location>
        <begin position="18"/>
        <end position="64"/>
    </location>
</feature>
<dbReference type="InterPro" id="IPR037914">
    <property type="entry name" value="SpoVT-AbrB_sf"/>
</dbReference>
<dbReference type="EMBL" id="BAABLD010000008">
    <property type="protein sequence ID" value="GAA5164607.1"/>
    <property type="molecule type" value="Genomic_DNA"/>
</dbReference>
<keyword evidence="4" id="KW-1185">Reference proteome</keyword>
<dbReference type="PROSITE" id="PS51740">
    <property type="entry name" value="SPOVT_ABRB"/>
    <property type="match status" value="1"/>
</dbReference>
<evidence type="ECO:0000259" key="2">
    <source>
        <dbReference type="PROSITE" id="PS51740"/>
    </source>
</evidence>
<dbReference type="SUPFAM" id="SSF89447">
    <property type="entry name" value="AbrB/MazE/MraZ-like"/>
    <property type="match status" value="1"/>
</dbReference>
<accession>A0ABP9QN12</accession>
<gene>
    <name evidence="3" type="ORF">GCM10025770_18840</name>
</gene>
<evidence type="ECO:0000256" key="1">
    <source>
        <dbReference type="PROSITE-ProRule" id="PRU01076"/>
    </source>
</evidence>
<sequence>MTTQLHLLIFPGDNMATTQIVEFDDSAALILPPELLEGLQLTVGDTVYLTETPEGCRLTTNVPNLVGDEAGNGAPPR</sequence>
<protein>
    <recommendedName>
        <fullName evidence="2">SpoVT-AbrB domain-containing protein</fullName>
    </recommendedName>
</protein>
<name>A0ABP9QN12_9RHOO</name>
<dbReference type="Proteomes" id="UP001500547">
    <property type="component" value="Unassembled WGS sequence"/>
</dbReference>
<organism evidence="3 4">
    <name type="scientific">Viridibacterium curvum</name>
    <dbReference type="NCBI Taxonomy" id="1101404"/>
    <lineage>
        <taxon>Bacteria</taxon>
        <taxon>Pseudomonadati</taxon>
        <taxon>Pseudomonadota</taxon>
        <taxon>Betaproteobacteria</taxon>
        <taxon>Rhodocyclales</taxon>
        <taxon>Rhodocyclaceae</taxon>
        <taxon>Viridibacterium</taxon>
    </lineage>
</organism>
<dbReference type="InterPro" id="IPR007159">
    <property type="entry name" value="SpoVT-AbrB_dom"/>
</dbReference>
<evidence type="ECO:0000313" key="4">
    <source>
        <dbReference type="Proteomes" id="UP001500547"/>
    </source>
</evidence>
<evidence type="ECO:0000313" key="3">
    <source>
        <dbReference type="EMBL" id="GAA5164607.1"/>
    </source>
</evidence>
<dbReference type="Gene3D" id="2.10.260.10">
    <property type="match status" value="1"/>
</dbReference>
<comment type="caution">
    <text evidence="3">The sequence shown here is derived from an EMBL/GenBank/DDBJ whole genome shotgun (WGS) entry which is preliminary data.</text>
</comment>
<proteinExistence type="predicted"/>